<dbReference type="Pfam" id="PF00255">
    <property type="entry name" value="GSHPx"/>
    <property type="match status" value="1"/>
</dbReference>
<keyword evidence="8" id="KW-1185">Reference proteome</keyword>
<evidence type="ECO:0000313" key="7">
    <source>
        <dbReference type="EMBL" id="SDF37908.1"/>
    </source>
</evidence>
<dbReference type="InterPro" id="IPR000889">
    <property type="entry name" value="Glutathione_peroxidase"/>
</dbReference>
<sequence>MLRVLTGALAALTMLTGAALMGDDTTARAAGTGPAHQFSFTSIDGAPMSMGDFAGKAVLVVNTASRCGFTPQYDALQSVWETYRDRGLVVLGVPSNDFGGQEPGTEAQIKAFCETNFSVDFPMTEKQVVVGSGAHPFYRWAAEAGGADKVPSWNFHKYLIAPDGTFVAAIPTRVSPTDPSAIAAIEKALPQ</sequence>
<organism evidence="7 8">
    <name type="scientific">Thalassobaculum litoreum DSM 18839</name>
    <dbReference type="NCBI Taxonomy" id="1123362"/>
    <lineage>
        <taxon>Bacteria</taxon>
        <taxon>Pseudomonadati</taxon>
        <taxon>Pseudomonadota</taxon>
        <taxon>Alphaproteobacteria</taxon>
        <taxon>Rhodospirillales</taxon>
        <taxon>Thalassobaculaceae</taxon>
        <taxon>Thalassobaculum</taxon>
    </lineage>
</organism>
<dbReference type="Proteomes" id="UP000198615">
    <property type="component" value="Unassembled WGS sequence"/>
</dbReference>
<dbReference type="OrthoDB" id="9785502at2"/>
<dbReference type="PIRSF" id="PIRSF000303">
    <property type="entry name" value="Glutathion_perox"/>
    <property type="match status" value="1"/>
</dbReference>
<dbReference type="InterPro" id="IPR029759">
    <property type="entry name" value="GPX_AS"/>
</dbReference>
<evidence type="ECO:0000256" key="2">
    <source>
        <dbReference type="ARBA" id="ARBA00022559"/>
    </source>
</evidence>
<proteinExistence type="inferred from homology"/>
<evidence type="ECO:0000313" key="8">
    <source>
        <dbReference type="Proteomes" id="UP000198615"/>
    </source>
</evidence>
<dbReference type="RefSeq" id="WP_093148739.1">
    <property type="nucleotide sequence ID" value="NZ_FNBW01000003.1"/>
</dbReference>
<feature type="active site" evidence="4">
    <location>
        <position position="67"/>
    </location>
</feature>
<comment type="caution">
    <text evidence="7">The sequence shown here is derived from an EMBL/GenBank/DDBJ whole genome shotgun (WGS) entry which is preliminary data.</text>
</comment>
<keyword evidence="2 5" id="KW-0575">Peroxidase</keyword>
<dbReference type="GO" id="GO:0034599">
    <property type="term" value="P:cellular response to oxidative stress"/>
    <property type="evidence" value="ECO:0007669"/>
    <property type="project" value="TreeGrafter"/>
</dbReference>
<evidence type="ECO:0000256" key="3">
    <source>
        <dbReference type="ARBA" id="ARBA00023002"/>
    </source>
</evidence>
<dbReference type="SUPFAM" id="SSF52833">
    <property type="entry name" value="Thioredoxin-like"/>
    <property type="match status" value="1"/>
</dbReference>
<gene>
    <name evidence="7" type="ORF">SAMN05660686_01082</name>
</gene>
<dbReference type="PANTHER" id="PTHR11592:SF78">
    <property type="entry name" value="GLUTATHIONE PEROXIDASE"/>
    <property type="match status" value="1"/>
</dbReference>
<dbReference type="Gene3D" id="3.40.30.10">
    <property type="entry name" value="Glutaredoxin"/>
    <property type="match status" value="1"/>
</dbReference>
<keyword evidence="3 5" id="KW-0560">Oxidoreductase</keyword>
<dbReference type="GO" id="GO:0004601">
    <property type="term" value="F:peroxidase activity"/>
    <property type="evidence" value="ECO:0007669"/>
    <property type="project" value="UniProtKB-KW"/>
</dbReference>
<dbReference type="AlphaFoldDB" id="A0A8G2BFD7"/>
<evidence type="ECO:0000256" key="1">
    <source>
        <dbReference type="ARBA" id="ARBA00006926"/>
    </source>
</evidence>
<dbReference type="InterPro" id="IPR036249">
    <property type="entry name" value="Thioredoxin-like_sf"/>
</dbReference>
<feature type="signal peptide" evidence="6">
    <location>
        <begin position="1"/>
        <end position="29"/>
    </location>
</feature>
<keyword evidence="6" id="KW-0732">Signal</keyword>
<name>A0A8G2BFD7_9PROT</name>
<dbReference type="CDD" id="cd00340">
    <property type="entry name" value="GSH_Peroxidase"/>
    <property type="match status" value="1"/>
</dbReference>
<dbReference type="PANTHER" id="PTHR11592">
    <property type="entry name" value="GLUTATHIONE PEROXIDASE"/>
    <property type="match status" value="1"/>
</dbReference>
<dbReference type="PRINTS" id="PR01011">
    <property type="entry name" value="GLUTPROXDASE"/>
</dbReference>
<reference evidence="7 8" key="1">
    <citation type="submission" date="2016-10" db="EMBL/GenBank/DDBJ databases">
        <authorList>
            <person name="Varghese N."/>
            <person name="Submissions S."/>
        </authorList>
    </citation>
    <scope>NUCLEOTIDE SEQUENCE [LARGE SCALE GENOMIC DNA]</scope>
    <source>
        <strain evidence="7 8">DSM 18839</strain>
    </source>
</reference>
<protein>
    <recommendedName>
        <fullName evidence="5">Glutathione peroxidase</fullName>
    </recommendedName>
</protein>
<dbReference type="PROSITE" id="PS51355">
    <property type="entry name" value="GLUTATHIONE_PEROXID_3"/>
    <property type="match status" value="1"/>
</dbReference>
<accession>A0A8G2BFD7</accession>
<evidence type="ECO:0000256" key="4">
    <source>
        <dbReference type="PIRSR" id="PIRSR000303-1"/>
    </source>
</evidence>
<dbReference type="PROSITE" id="PS00460">
    <property type="entry name" value="GLUTATHIONE_PEROXID_1"/>
    <property type="match status" value="1"/>
</dbReference>
<feature type="chain" id="PRO_5034678513" description="Glutathione peroxidase" evidence="6">
    <location>
        <begin position="30"/>
        <end position="191"/>
    </location>
</feature>
<evidence type="ECO:0000256" key="6">
    <source>
        <dbReference type="SAM" id="SignalP"/>
    </source>
</evidence>
<evidence type="ECO:0000256" key="5">
    <source>
        <dbReference type="RuleBase" id="RU000499"/>
    </source>
</evidence>
<comment type="similarity">
    <text evidence="1 5">Belongs to the glutathione peroxidase family.</text>
</comment>
<dbReference type="EMBL" id="FNBW01000003">
    <property type="protein sequence ID" value="SDF37908.1"/>
    <property type="molecule type" value="Genomic_DNA"/>
</dbReference>